<dbReference type="EMBL" id="LBBL01000055">
    <property type="protein sequence ID" value="KKF96228.1"/>
    <property type="molecule type" value="Genomic_DNA"/>
</dbReference>
<organism evidence="2 3">
    <name type="scientific">Ceratocystis fimbriata f. sp. platani</name>
    <dbReference type="NCBI Taxonomy" id="88771"/>
    <lineage>
        <taxon>Eukaryota</taxon>
        <taxon>Fungi</taxon>
        <taxon>Dikarya</taxon>
        <taxon>Ascomycota</taxon>
        <taxon>Pezizomycotina</taxon>
        <taxon>Sordariomycetes</taxon>
        <taxon>Hypocreomycetidae</taxon>
        <taxon>Microascales</taxon>
        <taxon>Ceratocystidaceae</taxon>
        <taxon>Ceratocystis</taxon>
    </lineage>
</organism>
<feature type="region of interest" description="Disordered" evidence="1">
    <location>
        <begin position="233"/>
        <end position="281"/>
    </location>
</feature>
<evidence type="ECO:0000256" key="1">
    <source>
        <dbReference type="SAM" id="MobiDB-lite"/>
    </source>
</evidence>
<accession>A0A0F8BUI7</accession>
<dbReference type="InterPro" id="IPR036915">
    <property type="entry name" value="Cyclin-like_sf"/>
</dbReference>
<name>A0A0F8BUI7_CERFI</name>
<dbReference type="OrthoDB" id="3877279at2759"/>
<proteinExistence type="predicted"/>
<dbReference type="Proteomes" id="UP000034841">
    <property type="component" value="Unassembled WGS sequence"/>
</dbReference>
<feature type="region of interest" description="Disordered" evidence="1">
    <location>
        <begin position="119"/>
        <end position="145"/>
    </location>
</feature>
<dbReference type="SUPFAM" id="SSF47954">
    <property type="entry name" value="Cyclin-like"/>
    <property type="match status" value="1"/>
</dbReference>
<reference evidence="2 3" key="1">
    <citation type="submission" date="2015-04" db="EMBL/GenBank/DDBJ databases">
        <title>Genome sequence of Ceratocystis platani, a major pathogen of plane trees.</title>
        <authorList>
            <person name="Belbahri L."/>
        </authorList>
    </citation>
    <scope>NUCLEOTIDE SEQUENCE [LARGE SCALE GENOMIC DNA]</scope>
    <source>
        <strain evidence="2 3">CFO</strain>
    </source>
</reference>
<evidence type="ECO:0000313" key="3">
    <source>
        <dbReference type="Proteomes" id="UP000034841"/>
    </source>
</evidence>
<evidence type="ECO:0008006" key="4">
    <source>
        <dbReference type="Google" id="ProtNLM"/>
    </source>
</evidence>
<sequence length="281" mass="30749">MRRSTRFQDEDDESYDSYVTYRPLSRLPTPPSCWKDSSADFCHAVEGEQLKPSLLGPATHLVNLIPVGASLATPSVPLVQAILTRASLPLETIALAVCILDSLDSKFALNWRLSCPLQPPTTPTSPSPTTLSYSKRHTLPATPPSESSSLHIDCINPILIVLAALAISVKFVEDPALSSTYFITKFGNHMWTSDQLNATERCVMENLNYRIMPLYSEDLLAEAMVDMQLAARPLPPRRSPMAPSSGLSRQHEVQAQPQTTPSWARCHGSSASVSVSSGLQY</sequence>
<gene>
    <name evidence="2" type="ORF">CFO_g1427</name>
</gene>
<evidence type="ECO:0000313" key="2">
    <source>
        <dbReference type="EMBL" id="KKF96228.1"/>
    </source>
</evidence>
<feature type="compositionally biased region" description="Polar residues" evidence="1">
    <location>
        <begin position="253"/>
        <end position="262"/>
    </location>
</feature>
<keyword evidence="3" id="KW-1185">Reference proteome</keyword>
<feature type="compositionally biased region" description="Low complexity" evidence="1">
    <location>
        <begin position="269"/>
        <end position="281"/>
    </location>
</feature>
<protein>
    <recommendedName>
        <fullName evidence="4">Cyclin N-terminal domain-containing protein</fullName>
    </recommendedName>
</protein>
<dbReference type="AlphaFoldDB" id="A0A0F8BUI7"/>
<comment type="caution">
    <text evidence="2">The sequence shown here is derived from an EMBL/GenBank/DDBJ whole genome shotgun (WGS) entry which is preliminary data.</text>
</comment>